<keyword evidence="1 4" id="KW-0808">Transferase</keyword>
<dbReference type="PANTHER" id="PTHR18895:SF74">
    <property type="entry name" value="MTRF1L RELEASE FACTOR GLUTAMINE METHYLTRANSFERASE"/>
    <property type="match status" value="1"/>
</dbReference>
<reference evidence="4 5" key="1">
    <citation type="submission" date="2022-10" db="EMBL/GenBank/DDBJ databases">
        <title>Sphingomonas sp.</title>
        <authorList>
            <person name="Jin C."/>
        </authorList>
    </citation>
    <scope>NUCLEOTIDE SEQUENCE [LARGE SCALE GENOMIC DNA]</scope>
    <source>
        <strain evidence="4 5">BN140010</strain>
    </source>
</reference>
<evidence type="ECO:0000256" key="1">
    <source>
        <dbReference type="ARBA" id="ARBA00022603"/>
    </source>
</evidence>
<dbReference type="InterPro" id="IPR007848">
    <property type="entry name" value="Small_mtfrase_dom"/>
</dbReference>
<evidence type="ECO:0000313" key="5">
    <source>
        <dbReference type="Proteomes" id="UP001526246"/>
    </source>
</evidence>
<dbReference type="InterPro" id="IPR029063">
    <property type="entry name" value="SAM-dependent_MTases_sf"/>
</dbReference>
<evidence type="ECO:0000313" key="4">
    <source>
        <dbReference type="EMBL" id="MCW3798493.1"/>
    </source>
</evidence>
<keyword evidence="1 4" id="KW-0489">Methyltransferase</keyword>
<dbReference type="SUPFAM" id="SSF53335">
    <property type="entry name" value="S-adenosyl-L-methionine-dependent methyltransferases"/>
    <property type="match status" value="1"/>
</dbReference>
<name>A0ABT3JHG1_9SPHN</name>
<comment type="caution">
    <text evidence="4">The sequence shown here is derived from an EMBL/GenBank/DDBJ whole genome shotgun (WGS) entry which is preliminary data.</text>
</comment>
<keyword evidence="5" id="KW-1185">Reference proteome</keyword>
<feature type="domain" description="Methyltransferase small" evidence="3">
    <location>
        <begin position="123"/>
        <end position="204"/>
    </location>
</feature>
<accession>A0ABT3JHG1</accession>
<gene>
    <name evidence="4" type="ORF">OMW55_11820</name>
</gene>
<dbReference type="InterPro" id="IPR050320">
    <property type="entry name" value="N5-glutamine_MTase"/>
</dbReference>
<organism evidence="4 5">
    <name type="scientific">Sphingomonas arvum</name>
    <dbReference type="NCBI Taxonomy" id="2992113"/>
    <lineage>
        <taxon>Bacteria</taxon>
        <taxon>Pseudomonadati</taxon>
        <taxon>Pseudomonadota</taxon>
        <taxon>Alphaproteobacteria</taxon>
        <taxon>Sphingomonadales</taxon>
        <taxon>Sphingomonadaceae</taxon>
        <taxon>Sphingomonas</taxon>
    </lineage>
</organism>
<protein>
    <submittedName>
        <fullName evidence="4">Methyltransferase</fullName>
    </submittedName>
</protein>
<dbReference type="EMBL" id="JAPDOB010000002">
    <property type="protein sequence ID" value="MCW3798493.1"/>
    <property type="molecule type" value="Genomic_DNA"/>
</dbReference>
<dbReference type="PANTHER" id="PTHR18895">
    <property type="entry name" value="HEMK METHYLTRANSFERASE"/>
    <property type="match status" value="1"/>
</dbReference>
<dbReference type="PROSITE" id="PS00092">
    <property type="entry name" value="N6_MTASE"/>
    <property type="match status" value="1"/>
</dbReference>
<dbReference type="RefSeq" id="WP_264883360.1">
    <property type="nucleotide sequence ID" value="NZ_JAPDOB010000002.1"/>
</dbReference>
<proteinExistence type="predicted"/>
<dbReference type="InterPro" id="IPR002052">
    <property type="entry name" value="DNA_methylase_N6_adenine_CS"/>
</dbReference>
<dbReference type="GO" id="GO:0032259">
    <property type="term" value="P:methylation"/>
    <property type="evidence" value="ECO:0007669"/>
    <property type="project" value="UniProtKB-KW"/>
</dbReference>
<evidence type="ECO:0000259" key="3">
    <source>
        <dbReference type="Pfam" id="PF05175"/>
    </source>
</evidence>
<dbReference type="Proteomes" id="UP001526246">
    <property type="component" value="Unassembled WGS sequence"/>
</dbReference>
<dbReference type="GO" id="GO:0008168">
    <property type="term" value="F:methyltransferase activity"/>
    <property type="evidence" value="ECO:0007669"/>
    <property type="project" value="UniProtKB-KW"/>
</dbReference>
<evidence type="ECO:0000256" key="2">
    <source>
        <dbReference type="ARBA" id="ARBA00022691"/>
    </source>
</evidence>
<keyword evidence="2" id="KW-0949">S-adenosyl-L-methionine</keyword>
<sequence length="306" mass="32649">MTDTLAELLRTLDAEGYQFTCVTPRTHHRILRRRSGALAEDLRDVFGWNLPFARDLLPGPVLDLLREADALDTVEEGYKSRLRVAELDGRLFLHSAYPTDDEDSVFFGPDTYRFMRFLSCELAEHQPIGSLVDLGAGSGAGGITAAAMLEPSELVLLDINSRALDLAAANATAAGIEAELVNGTLDTLERPVDLIIANPPFIADPAGRTYRDGGADLGAGVSLDWARQGMAKLAEGGAMLLYTGSPIVAGEDRLLSALAEAADEVGCSLSYQELDPDIFGEELDGEPYAGAGVERIAAVGATLRRA</sequence>
<dbReference type="Gene3D" id="3.40.50.150">
    <property type="entry name" value="Vaccinia Virus protein VP39"/>
    <property type="match status" value="1"/>
</dbReference>
<dbReference type="Pfam" id="PF05175">
    <property type="entry name" value="MTS"/>
    <property type="match status" value="1"/>
</dbReference>